<dbReference type="GO" id="GO:0009507">
    <property type="term" value="C:chloroplast"/>
    <property type="evidence" value="ECO:0007669"/>
    <property type="project" value="TreeGrafter"/>
</dbReference>
<feature type="domain" description="DUF7734" evidence="1">
    <location>
        <begin position="83"/>
        <end position="170"/>
    </location>
</feature>
<gene>
    <name evidence="2" type="primary">gb11187</name>
    <name evidence="2" type="ORF">PR202_gb11187</name>
</gene>
<dbReference type="AlphaFoldDB" id="A0AAV5EMR6"/>
<keyword evidence="3" id="KW-1185">Reference proteome</keyword>
<organism evidence="2 3">
    <name type="scientific">Eleusine coracana subsp. coracana</name>
    <dbReference type="NCBI Taxonomy" id="191504"/>
    <lineage>
        <taxon>Eukaryota</taxon>
        <taxon>Viridiplantae</taxon>
        <taxon>Streptophyta</taxon>
        <taxon>Embryophyta</taxon>
        <taxon>Tracheophyta</taxon>
        <taxon>Spermatophyta</taxon>
        <taxon>Magnoliopsida</taxon>
        <taxon>Liliopsida</taxon>
        <taxon>Poales</taxon>
        <taxon>Poaceae</taxon>
        <taxon>PACMAD clade</taxon>
        <taxon>Chloridoideae</taxon>
        <taxon>Cynodonteae</taxon>
        <taxon>Eleusininae</taxon>
        <taxon>Eleusine</taxon>
    </lineage>
</organism>
<dbReference type="Proteomes" id="UP001054889">
    <property type="component" value="Unassembled WGS sequence"/>
</dbReference>
<sequence length="171" mass="19238">MAFHCATPTTQPPARPCLPLRHRHGAVKHPTAAPAPAHLRLPRLATASAARGDRAVCRVRRRVRYEEDDEEDDEEWGHNEELASLERYSEDARDQALLVRARVDDEVEVVLVFRGFSSSLSGITATDPSMSVLPERAIIQSVDVVKGPFDPNNIEYLEKAVEWNDFKSRLQ</sequence>
<evidence type="ECO:0000259" key="1">
    <source>
        <dbReference type="Pfam" id="PF24869"/>
    </source>
</evidence>
<dbReference type="Pfam" id="PF24869">
    <property type="entry name" value="DUF7734"/>
    <property type="match status" value="1"/>
</dbReference>
<protein>
    <recommendedName>
        <fullName evidence="1">DUF7734 domain-containing protein</fullName>
    </recommendedName>
</protein>
<dbReference type="EMBL" id="BQKI01000076">
    <property type="protein sequence ID" value="GJN23530.1"/>
    <property type="molecule type" value="Genomic_DNA"/>
</dbReference>
<dbReference type="PANTHER" id="PTHR36729:SF2">
    <property type="entry name" value="EXPRESSED PROTEIN"/>
    <property type="match status" value="1"/>
</dbReference>
<reference evidence="2" key="1">
    <citation type="journal article" date="2018" name="DNA Res.">
        <title>Multiple hybrid de novo genome assembly of finger millet, an orphan allotetraploid crop.</title>
        <authorList>
            <person name="Hatakeyama M."/>
            <person name="Aluri S."/>
            <person name="Balachadran M.T."/>
            <person name="Sivarajan S.R."/>
            <person name="Patrignani A."/>
            <person name="Gruter S."/>
            <person name="Poveda L."/>
            <person name="Shimizu-Inatsugi R."/>
            <person name="Baeten J."/>
            <person name="Francoijs K.J."/>
            <person name="Nataraja K.N."/>
            <person name="Reddy Y.A.N."/>
            <person name="Phadnis S."/>
            <person name="Ravikumar R.L."/>
            <person name="Schlapbach R."/>
            <person name="Sreeman S.M."/>
            <person name="Shimizu K.K."/>
        </authorList>
    </citation>
    <scope>NUCLEOTIDE SEQUENCE</scope>
</reference>
<reference evidence="2" key="2">
    <citation type="submission" date="2021-12" db="EMBL/GenBank/DDBJ databases">
        <title>Resequencing data analysis of finger millet.</title>
        <authorList>
            <person name="Hatakeyama M."/>
            <person name="Aluri S."/>
            <person name="Balachadran M.T."/>
            <person name="Sivarajan S.R."/>
            <person name="Poveda L."/>
            <person name="Shimizu-Inatsugi R."/>
            <person name="Schlapbach R."/>
            <person name="Sreeman S.M."/>
            <person name="Shimizu K.K."/>
        </authorList>
    </citation>
    <scope>NUCLEOTIDE SEQUENCE</scope>
</reference>
<evidence type="ECO:0000313" key="3">
    <source>
        <dbReference type="Proteomes" id="UP001054889"/>
    </source>
</evidence>
<proteinExistence type="predicted"/>
<name>A0AAV5EMR6_ELECO</name>
<dbReference type="InterPro" id="IPR056636">
    <property type="entry name" value="DUF7734"/>
</dbReference>
<evidence type="ECO:0000313" key="2">
    <source>
        <dbReference type="EMBL" id="GJN23530.1"/>
    </source>
</evidence>
<accession>A0AAV5EMR6</accession>
<comment type="caution">
    <text evidence="2">The sequence shown here is derived from an EMBL/GenBank/DDBJ whole genome shotgun (WGS) entry which is preliminary data.</text>
</comment>
<dbReference type="PANTHER" id="PTHR36729">
    <property type="entry name" value="EXPRESSED PROTEIN"/>
    <property type="match status" value="1"/>
</dbReference>